<dbReference type="KEGG" id="atl:Athai_63830"/>
<sequence>MAESTDPNAGAGALPPELADTARRVFGARLPLAERYAELLATEGTLRGLVGPRETPRLWDRHLLNCAVLEELLPVGSVVADVGSGAGLPGIVLGVARPDLSIVLIESLARRTAFLDEVVDELQLSRVTVVRGRAEELAGRIAQPDVVTARAVASLDRLARWCLPLLPAGGRLLAMKGSTAAEEIAEHAAQIRRSGGDEPRVLQCGVGLLDPATTVVEVVRRSGVNSNKKKRGRANT</sequence>
<evidence type="ECO:0000256" key="4">
    <source>
        <dbReference type="ARBA" id="ARBA00022679"/>
    </source>
</evidence>
<name>A0A7R7DVZ6_9ACTN</name>
<dbReference type="HAMAP" id="MF_00074">
    <property type="entry name" value="16SrRNA_methyltr_G"/>
    <property type="match status" value="1"/>
</dbReference>
<keyword evidence="3 6" id="KW-0489">Methyltransferase</keyword>
<keyword evidence="1 6" id="KW-0963">Cytoplasm</keyword>
<organism evidence="7 8">
    <name type="scientific">Actinocatenispora thailandica</name>
    <dbReference type="NCBI Taxonomy" id="227318"/>
    <lineage>
        <taxon>Bacteria</taxon>
        <taxon>Bacillati</taxon>
        <taxon>Actinomycetota</taxon>
        <taxon>Actinomycetes</taxon>
        <taxon>Micromonosporales</taxon>
        <taxon>Micromonosporaceae</taxon>
        <taxon>Actinocatenispora</taxon>
    </lineage>
</organism>
<dbReference type="EMBL" id="AP023355">
    <property type="protein sequence ID" value="BCJ38880.1"/>
    <property type="molecule type" value="Genomic_DNA"/>
</dbReference>
<dbReference type="PANTHER" id="PTHR31760">
    <property type="entry name" value="S-ADENOSYL-L-METHIONINE-DEPENDENT METHYLTRANSFERASES SUPERFAMILY PROTEIN"/>
    <property type="match status" value="1"/>
</dbReference>
<dbReference type="GO" id="GO:0005829">
    <property type="term" value="C:cytosol"/>
    <property type="evidence" value="ECO:0007669"/>
    <property type="project" value="TreeGrafter"/>
</dbReference>
<dbReference type="AlphaFoldDB" id="A0A7R7DVZ6"/>
<keyword evidence="8" id="KW-1185">Reference proteome</keyword>
<keyword evidence="2 6" id="KW-0698">rRNA processing</keyword>
<dbReference type="Gene3D" id="3.40.50.150">
    <property type="entry name" value="Vaccinia Virus protein VP39"/>
    <property type="match status" value="1"/>
</dbReference>
<feature type="binding site" evidence="6">
    <location>
        <position position="150"/>
    </location>
    <ligand>
        <name>S-adenosyl-L-methionine</name>
        <dbReference type="ChEBI" id="CHEBI:59789"/>
    </ligand>
</feature>
<dbReference type="InterPro" id="IPR003682">
    <property type="entry name" value="rRNA_ssu_MeTfrase_G"/>
</dbReference>
<evidence type="ECO:0000256" key="3">
    <source>
        <dbReference type="ARBA" id="ARBA00022603"/>
    </source>
</evidence>
<dbReference type="InterPro" id="IPR029063">
    <property type="entry name" value="SAM-dependent_MTases_sf"/>
</dbReference>
<evidence type="ECO:0000256" key="1">
    <source>
        <dbReference type="ARBA" id="ARBA00022490"/>
    </source>
</evidence>
<dbReference type="GO" id="GO:0070043">
    <property type="term" value="F:rRNA (guanine-N7-)-methyltransferase activity"/>
    <property type="evidence" value="ECO:0007669"/>
    <property type="project" value="UniProtKB-UniRule"/>
</dbReference>
<dbReference type="RefSeq" id="WP_203964843.1">
    <property type="nucleotide sequence ID" value="NZ_AP023355.1"/>
</dbReference>
<dbReference type="EC" id="2.1.1.-" evidence="6"/>
<accession>A0A7R7DVZ6</accession>
<dbReference type="PANTHER" id="PTHR31760:SF0">
    <property type="entry name" value="S-ADENOSYL-L-METHIONINE-DEPENDENT METHYLTRANSFERASES SUPERFAMILY PROTEIN"/>
    <property type="match status" value="1"/>
</dbReference>
<protein>
    <recommendedName>
        <fullName evidence="6">Ribosomal RNA small subunit methyltransferase G</fullName>
        <ecNumber evidence="6">2.1.1.-</ecNumber>
    </recommendedName>
    <alternativeName>
        <fullName evidence="6">16S rRNA 7-methylguanosine methyltransferase</fullName>
        <shortName evidence="6">16S rRNA m7G methyltransferase</shortName>
    </alternativeName>
</protein>
<feature type="binding site" evidence="6">
    <location>
        <begin position="134"/>
        <end position="135"/>
    </location>
    <ligand>
        <name>S-adenosyl-L-methionine</name>
        <dbReference type="ChEBI" id="CHEBI:59789"/>
    </ligand>
</feature>
<dbReference type="Proteomes" id="UP000611640">
    <property type="component" value="Chromosome"/>
</dbReference>
<dbReference type="NCBIfam" id="TIGR00138">
    <property type="entry name" value="rsmG_gidB"/>
    <property type="match status" value="1"/>
</dbReference>
<comment type="subcellular location">
    <subcellularLocation>
        <location evidence="6">Cytoplasm</location>
    </subcellularLocation>
</comment>
<dbReference type="CDD" id="cd02440">
    <property type="entry name" value="AdoMet_MTases"/>
    <property type="match status" value="1"/>
</dbReference>
<feature type="binding site" evidence="6">
    <location>
        <position position="83"/>
    </location>
    <ligand>
        <name>S-adenosyl-L-methionine</name>
        <dbReference type="ChEBI" id="CHEBI:59789"/>
    </ligand>
</feature>
<keyword evidence="4 6" id="KW-0808">Transferase</keyword>
<keyword evidence="5 6" id="KW-0949">S-adenosyl-L-methionine</keyword>
<evidence type="ECO:0000313" key="7">
    <source>
        <dbReference type="EMBL" id="BCJ38880.1"/>
    </source>
</evidence>
<proteinExistence type="inferred from homology"/>
<comment type="similarity">
    <text evidence="6">Belongs to the methyltransferase superfamily. RNA methyltransferase RsmG family.</text>
</comment>
<evidence type="ECO:0000256" key="6">
    <source>
        <dbReference type="HAMAP-Rule" id="MF_00074"/>
    </source>
</evidence>
<comment type="caution">
    <text evidence="6">Lacks conserved residue(s) required for the propagation of feature annotation.</text>
</comment>
<reference evidence="7 8" key="1">
    <citation type="submission" date="2020-08" db="EMBL/GenBank/DDBJ databases">
        <title>Whole genome shotgun sequence of Actinocatenispora thailandica NBRC 105041.</title>
        <authorList>
            <person name="Komaki H."/>
            <person name="Tamura T."/>
        </authorList>
    </citation>
    <scope>NUCLEOTIDE SEQUENCE [LARGE SCALE GENOMIC DNA]</scope>
    <source>
        <strain evidence="7 8">NBRC 105041</strain>
    </source>
</reference>
<feature type="binding site" evidence="6">
    <location>
        <position position="88"/>
    </location>
    <ligand>
        <name>S-adenosyl-L-methionine</name>
        <dbReference type="ChEBI" id="CHEBI:59789"/>
    </ligand>
</feature>
<gene>
    <name evidence="6 7" type="primary">rsmG</name>
    <name evidence="7" type="ORF">Athai_63830</name>
</gene>
<evidence type="ECO:0000313" key="8">
    <source>
        <dbReference type="Proteomes" id="UP000611640"/>
    </source>
</evidence>
<dbReference type="SUPFAM" id="SSF53335">
    <property type="entry name" value="S-adenosyl-L-methionine-dependent methyltransferases"/>
    <property type="match status" value="1"/>
</dbReference>
<evidence type="ECO:0000256" key="5">
    <source>
        <dbReference type="ARBA" id="ARBA00022691"/>
    </source>
</evidence>
<evidence type="ECO:0000256" key="2">
    <source>
        <dbReference type="ARBA" id="ARBA00022552"/>
    </source>
</evidence>
<dbReference type="Pfam" id="PF02527">
    <property type="entry name" value="GidB"/>
    <property type="match status" value="1"/>
</dbReference>
<comment type="function">
    <text evidence="6">Specifically methylates the N7 position of a guanine in 16S rRNA.</text>
</comment>